<dbReference type="PANTHER" id="PTHR41930:SF1">
    <property type="entry name" value="DEPHOSPHO-COA KINASE"/>
    <property type="match status" value="1"/>
</dbReference>
<organism evidence="1 2">
    <name type="scientific">Aeromicrobium fastidiosum</name>
    <dbReference type="NCBI Taxonomy" id="52699"/>
    <lineage>
        <taxon>Bacteria</taxon>
        <taxon>Bacillati</taxon>
        <taxon>Actinomycetota</taxon>
        <taxon>Actinomycetes</taxon>
        <taxon>Propionibacteriales</taxon>
        <taxon>Nocardioidaceae</taxon>
        <taxon>Aeromicrobium</taxon>
    </lineage>
</organism>
<dbReference type="Pfam" id="PF13238">
    <property type="entry name" value="AAA_18"/>
    <property type="match status" value="1"/>
</dbReference>
<sequence>MSADVVVLVGLPGSGKSTVARYLSALAHLDLIDVGALLAQDLRMASLPRAEIGRAFLERHDVERIANLVTDTIVSRSVEAGREPRAVVDAIRFATSIDQLRQTFPALTLLHVSASRTHRLARLADRFSELAEPDRQRQLELYGQYDVEAEKLAGAADVRVENDTTREILLENVGNFARTRGLST</sequence>
<dbReference type="RefSeq" id="WP_129183507.1">
    <property type="nucleotide sequence ID" value="NZ_JAGIOG010000001.1"/>
</dbReference>
<gene>
    <name evidence="1" type="ORF">ESP62_010800</name>
</gene>
<proteinExistence type="predicted"/>
<reference evidence="1" key="1">
    <citation type="submission" date="2019-09" db="EMBL/GenBank/DDBJ databases">
        <authorList>
            <person name="Li J."/>
        </authorList>
    </citation>
    <scope>NUCLEOTIDE SEQUENCE [LARGE SCALE GENOMIC DNA]</scope>
    <source>
        <strain evidence="1">NRBC 14897</strain>
    </source>
</reference>
<dbReference type="OrthoDB" id="9800332at2"/>
<dbReference type="InterPro" id="IPR027417">
    <property type="entry name" value="P-loop_NTPase"/>
</dbReference>
<dbReference type="Gene3D" id="3.40.50.300">
    <property type="entry name" value="P-loop containing nucleotide triphosphate hydrolases"/>
    <property type="match status" value="1"/>
</dbReference>
<name>A0A641AJE0_9ACTN</name>
<evidence type="ECO:0000313" key="1">
    <source>
        <dbReference type="EMBL" id="KAA1375947.1"/>
    </source>
</evidence>
<dbReference type="EMBL" id="SDPP02000003">
    <property type="protein sequence ID" value="KAA1375947.1"/>
    <property type="molecule type" value="Genomic_DNA"/>
</dbReference>
<keyword evidence="2" id="KW-1185">Reference proteome</keyword>
<comment type="caution">
    <text evidence="1">The sequence shown here is derived from an EMBL/GenBank/DDBJ whole genome shotgun (WGS) entry which is preliminary data.</text>
</comment>
<dbReference type="Proteomes" id="UP001515100">
    <property type="component" value="Unassembled WGS sequence"/>
</dbReference>
<dbReference type="AlphaFoldDB" id="A0A641AJE0"/>
<protein>
    <submittedName>
        <fullName evidence="1">AAA family ATPase</fullName>
    </submittedName>
</protein>
<evidence type="ECO:0000313" key="2">
    <source>
        <dbReference type="Proteomes" id="UP001515100"/>
    </source>
</evidence>
<accession>A0A641AJE0</accession>
<dbReference type="PANTHER" id="PTHR41930">
    <property type="entry name" value="UPF0200 PROTEIN MJ1399"/>
    <property type="match status" value="1"/>
</dbReference>
<dbReference type="SUPFAM" id="SSF52540">
    <property type="entry name" value="P-loop containing nucleoside triphosphate hydrolases"/>
    <property type="match status" value="1"/>
</dbReference>